<dbReference type="Proteomes" id="UP000031938">
    <property type="component" value="Unassembled WGS sequence"/>
</dbReference>
<protein>
    <submittedName>
        <fullName evidence="1">Uncharacterized protein</fullName>
    </submittedName>
</protein>
<gene>
    <name evidence="1" type="ORF">KP78_15600</name>
</gene>
<dbReference type="RefSeq" id="WP_235420874.1">
    <property type="nucleotide sequence ID" value="NZ_JXRP01000012.1"/>
</dbReference>
<sequence length="62" mass="6828">MVDINNTQVEGLTSTGESEAFEYDPIGKAEWLTVLTWSGLYVQTGESCLSPSIRSNQLPSYL</sequence>
<reference evidence="1 2" key="1">
    <citation type="submission" date="2015-01" db="EMBL/GenBank/DDBJ databases">
        <title>Genome sequencing of Jeotgalibacillus soli.</title>
        <authorList>
            <person name="Goh K.M."/>
            <person name="Chan K.-G."/>
            <person name="Yaakop A.S."/>
            <person name="Ee R."/>
            <person name="Gan H.M."/>
            <person name="Chan C.S."/>
        </authorList>
    </citation>
    <scope>NUCLEOTIDE SEQUENCE [LARGE SCALE GENOMIC DNA]</scope>
    <source>
        <strain evidence="1 2">P9</strain>
    </source>
</reference>
<proteinExistence type="predicted"/>
<name>A0A0C2VHY2_9BACL</name>
<comment type="caution">
    <text evidence="1">The sequence shown here is derived from an EMBL/GenBank/DDBJ whole genome shotgun (WGS) entry which is preliminary data.</text>
</comment>
<keyword evidence="2" id="KW-1185">Reference proteome</keyword>
<evidence type="ECO:0000313" key="1">
    <source>
        <dbReference type="EMBL" id="KIL48477.1"/>
    </source>
</evidence>
<dbReference type="EMBL" id="JXRP01000012">
    <property type="protein sequence ID" value="KIL48477.1"/>
    <property type="molecule type" value="Genomic_DNA"/>
</dbReference>
<dbReference type="PATRIC" id="fig|889306.3.peg.1569"/>
<organism evidence="1 2">
    <name type="scientific">Jeotgalibacillus soli</name>
    <dbReference type="NCBI Taxonomy" id="889306"/>
    <lineage>
        <taxon>Bacteria</taxon>
        <taxon>Bacillati</taxon>
        <taxon>Bacillota</taxon>
        <taxon>Bacilli</taxon>
        <taxon>Bacillales</taxon>
        <taxon>Caryophanaceae</taxon>
        <taxon>Jeotgalibacillus</taxon>
    </lineage>
</organism>
<evidence type="ECO:0000313" key="2">
    <source>
        <dbReference type="Proteomes" id="UP000031938"/>
    </source>
</evidence>
<dbReference type="AlphaFoldDB" id="A0A0C2VHY2"/>
<accession>A0A0C2VHY2</accession>